<proteinExistence type="predicted"/>
<reference evidence="1" key="1">
    <citation type="submission" date="2019-11" db="EMBL/GenBank/DDBJ databases">
        <title>Nori genome reveals adaptations in red seaweeds to the harsh intertidal environment.</title>
        <authorList>
            <person name="Wang D."/>
            <person name="Mao Y."/>
        </authorList>
    </citation>
    <scope>NUCLEOTIDE SEQUENCE</scope>
    <source>
        <tissue evidence="1">Gametophyte</tissue>
    </source>
</reference>
<evidence type="ECO:0000313" key="2">
    <source>
        <dbReference type="Proteomes" id="UP000798662"/>
    </source>
</evidence>
<gene>
    <name evidence="1" type="ORF">I4F81_010368</name>
</gene>
<keyword evidence="2" id="KW-1185">Reference proteome</keyword>
<dbReference type="Proteomes" id="UP000798662">
    <property type="component" value="Chromosome 3"/>
</dbReference>
<name>A0ACC3CC95_PYRYE</name>
<evidence type="ECO:0000313" key="1">
    <source>
        <dbReference type="EMBL" id="KAK1867871.1"/>
    </source>
</evidence>
<organism evidence="1 2">
    <name type="scientific">Pyropia yezoensis</name>
    <name type="common">Susabi-nori</name>
    <name type="synonym">Porphyra yezoensis</name>
    <dbReference type="NCBI Taxonomy" id="2788"/>
    <lineage>
        <taxon>Eukaryota</taxon>
        <taxon>Rhodophyta</taxon>
        <taxon>Bangiophyceae</taxon>
        <taxon>Bangiales</taxon>
        <taxon>Bangiaceae</taxon>
        <taxon>Pyropia</taxon>
    </lineage>
</organism>
<accession>A0ACC3CC95</accession>
<sequence length="628" mass="66411">MQLSEGDVVRLLAFLGRTWARAMARSAAAAADAADVGRAHAARGMFDSLVCGALLTAETAVLDEAAERAVRGASPVLSTSMTLVPPPAEALTDHLPSAAAGFDDAPITSPVETPLSEAAANRTGRGLARVPPPPVAPILPHHDLPAPDVQPLVVGASGGEPLPLPLEDLASAEPAEMDPLSVSEEDVSLVARAIFRVGPAAMPSLVAIPALYVVYYVVRMSFLLGIEPGAAMDTMYDAVVAMLEVPKLGWPTLERCFDLPLRGLYLAGRSALRASQLCGQPTSLPDELFDIINPDGGKQWVSRRLCLRTELYLFPAAQKEPGDLTASELSNIRDTLSTTVGRASALSLGCKIVGGLDDSGNYASVAHVHFDWQHTWQAGTKAAQAVRKLSKGLLKAPHGALCKVSDFPLDPVARPSASRTPRARLNASGKRQRQPSGADACADDAGALSATAPPGKRVSSDSVPTYMSSIPSSLGSVVQGRLRVHPAWPYGGWSVLIPILAHLDVLAHGRPKVDVQVFSREVDTDDKDLFEYTVLVTEMGTFDDHPLSTELGKDIKAVKVDGAHACSVNFLQDIYHVAETRLSQLLASTSPTRALLRSCLSVELPFLPVCGWTLTMPCAGGRLVGWSS</sequence>
<dbReference type="EMBL" id="CM020620">
    <property type="protein sequence ID" value="KAK1867871.1"/>
    <property type="molecule type" value="Genomic_DNA"/>
</dbReference>
<comment type="caution">
    <text evidence="1">The sequence shown here is derived from an EMBL/GenBank/DDBJ whole genome shotgun (WGS) entry which is preliminary data.</text>
</comment>
<protein>
    <submittedName>
        <fullName evidence="1">Uncharacterized protein</fullName>
    </submittedName>
</protein>